<dbReference type="EMBL" id="NKXS01000472">
    <property type="protein sequence ID" value="PIN24031.1"/>
    <property type="molecule type" value="Genomic_DNA"/>
</dbReference>
<proteinExistence type="predicted"/>
<dbReference type="Proteomes" id="UP000231279">
    <property type="component" value="Unassembled WGS sequence"/>
</dbReference>
<dbReference type="AlphaFoldDB" id="A0A2G9I2N8"/>
<reference evidence="2" key="1">
    <citation type="journal article" date="2018" name="Gigascience">
        <title>Genome assembly of the Pink Ipe (Handroanthus impetiginosus, Bignoniaceae), a highly valued, ecologically keystone Neotropical timber forest tree.</title>
        <authorList>
            <person name="Silva-Junior O.B."/>
            <person name="Grattapaglia D."/>
            <person name="Novaes E."/>
            <person name="Collevatti R.G."/>
        </authorList>
    </citation>
    <scope>NUCLEOTIDE SEQUENCE [LARGE SCALE GENOMIC DNA]</scope>
    <source>
        <strain evidence="2">cv. UFG-1</strain>
    </source>
</reference>
<organism evidence="1 2">
    <name type="scientific">Handroanthus impetiginosus</name>
    <dbReference type="NCBI Taxonomy" id="429701"/>
    <lineage>
        <taxon>Eukaryota</taxon>
        <taxon>Viridiplantae</taxon>
        <taxon>Streptophyta</taxon>
        <taxon>Embryophyta</taxon>
        <taxon>Tracheophyta</taxon>
        <taxon>Spermatophyta</taxon>
        <taxon>Magnoliopsida</taxon>
        <taxon>eudicotyledons</taxon>
        <taxon>Gunneridae</taxon>
        <taxon>Pentapetalae</taxon>
        <taxon>asterids</taxon>
        <taxon>lamiids</taxon>
        <taxon>Lamiales</taxon>
        <taxon>Bignoniaceae</taxon>
        <taxon>Crescentiina</taxon>
        <taxon>Tabebuia alliance</taxon>
        <taxon>Handroanthus</taxon>
    </lineage>
</organism>
<sequence length="87" mass="9963">MFYGNVSNFINLPSEHVMQGLLHWFQQNRFPLSPARNKSNKYVARFVVNVCKNGGKKGSPITFTNHTRISSFHNAVCWPIRVATILQ</sequence>
<protein>
    <submittedName>
        <fullName evidence="1">Uncharacterized protein</fullName>
    </submittedName>
</protein>
<evidence type="ECO:0000313" key="1">
    <source>
        <dbReference type="EMBL" id="PIN24031.1"/>
    </source>
</evidence>
<evidence type="ECO:0000313" key="2">
    <source>
        <dbReference type="Proteomes" id="UP000231279"/>
    </source>
</evidence>
<keyword evidence="2" id="KW-1185">Reference proteome</keyword>
<comment type="caution">
    <text evidence="1">The sequence shown here is derived from an EMBL/GenBank/DDBJ whole genome shotgun (WGS) entry which is preliminary data.</text>
</comment>
<gene>
    <name evidence="1" type="ORF">CDL12_03244</name>
</gene>
<name>A0A2G9I2N8_9LAMI</name>
<accession>A0A2G9I2N8</accession>